<protein>
    <submittedName>
        <fullName evidence="2">16242_t:CDS:1</fullName>
    </submittedName>
</protein>
<organism evidence="2 3">
    <name type="scientific">Gigaspora margarita</name>
    <dbReference type="NCBI Taxonomy" id="4874"/>
    <lineage>
        <taxon>Eukaryota</taxon>
        <taxon>Fungi</taxon>
        <taxon>Fungi incertae sedis</taxon>
        <taxon>Mucoromycota</taxon>
        <taxon>Glomeromycotina</taxon>
        <taxon>Glomeromycetes</taxon>
        <taxon>Diversisporales</taxon>
        <taxon>Gigasporaceae</taxon>
        <taxon>Gigaspora</taxon>
    </lineage>
</organism>
<evidence type="ECO:0000313" key="2">
    <source>
        <dbReference type="EMBL" id="CAG8841902.1"/>
    </source>
</evidence>
<gene>
    <name evidence="2" type="ORF">GMARGA_LOCUS35691</name>
</gene>
<dbReference type="Proteomes" id="UP000789901">
    <property type="component" value="Unassembled WGS sequence"/>
</dbReference>
<proteinExistence type="predicted"/>
<comment type="caution">
    <text evidence="2">The sequence shown here is derived from an EMBL/GenBank/DDBJ whole genome shotgun (WGS) entry which is preliminary data.</text>
</comment>
<feature type="region of interest" description="Disordered" evidence="1">
    <location>
        <begin position="1"/>
        <end position="22"/>
    </location>
</feature>
<reference evidence="2 3" key="1">
    <citation type="submission" date="2021-06" db="EMBL/GenBank/DDBJ databases">
        <authorList>
            <person name="Kallberg Y."/>
            <person name="Tangrot J."/>
            <person name="Rosling A."/>
        </authorList>
    </citation>
    <scope>NUCLEOTIDE SEQUENCE [LARGE SCALE GENOMIC DNA]</scope>
    <source>
        <strain evidence="2 3">120-4 pot B 10/14</strain>
    </source>
</reference>
<dbReference type="EMBL" id="CAJVQB010067273">
    <property type="protein sequence ID" value="CAG8841902.1"/>
    <property type="molecule type" value="Genomic_DNA"/>
</dbReference>
<name>A0ABN7WW76_GIGMA</name>
<evidence type="ECO:0000256" key="1">
    <source>
        <dbReference type="SAM" id="MobiDB-lite"/>
    </source>
</evidence>
<evidence type="ECO:0000313" key="3">
    <source>
        <dbReference type="Proteomes" id="UP000789901"/>
    </source>
</evidence>
<sequence>SIGAVQIKRTHQLHQNDAKVQKKTLTTREVQRMKTADHTKKTLWIHLSEEYKRKRGKSQKNTLNQNKVLDEILRRLQNIEKRQGTYVPNRS</sequence>
<accession>A0ABN7WW76</accession>
<feature type="non-terminal residue" evidence="2">
    <location>
        <position position="1"/>
    </location>
</feature>
<keyword evidence="3" id="KW-1185">Reference proteome</keyword>